<organism evidence="1 2">
    <name type="scientific">Nitrospira tepida</name>
    <dbReference type="NCBI Taxonomy" id="2973512"/>
    <lineage>
        <taxon>Bacteria</taxon>
        <taxon>Pseudomonadati</taxon>
        <taxon>Nitrospirota</taxon>
        <taxon>Nitrospiria</taxon>
        <taxon>Nitrospirales</taxon>
        <taxon>Nitrospiraceae</taxon>
        <taxon>Nitrospira</taxon>
    </lineage>
</organism>
<sequence length="53" mass="6017">MNTLNWKQQQALEAMRARNVGAVWTTAFGWIWPEDVRNDPACAETIIASGLRK</sequence>
<evidence type="ECO:0000313" key="2">
    <source>
        <dbReference type="Proteomes" id="UP001179121"/>
    </source>
</evidence>
<protein>
    <submittedName>
        <fullName evidence="1">Uncharacterized protein</fullName>
    </submittedName>
</protein>
<evidence type="ECO:0000313" key="1">
    <source>
        <dbReference type="EMBL" id="CAI4029889.1"/>
    </source>
</evidence>
<gene>
    <name evidence="1" type="ORF">DNFV4_00309</name>
</gene>
<dbReference type="KEGG" id="nti:DNFV4_00309"/>
<proteinExistence type="predicted"/>
<keyword evidence="2" id="KW-1185">Reference proteome</keyword>
<accession>A0AA86MVQ6</accession>
<reference evidence="1" key="1">
    <citation type="submission" date="2022-10" db="EMBL/GenBank/DDBJ databases">
        <authorList>
            <person name="Koch H."/>
        </authorList>
    </citation>
    <scope>NUCLEOTIDE SEQUENCE</scope>
    <source>
        <strain evidence="1">DNF</strain>
    </source>
</reference>
<dbReference type="RefSeq" id="WP_289266909.1">
    <property type="nucleotide sequence ID" value="NZ_OX365700.1"/>
</dbReference>
<dbReference type="EMBL" id="OX365700">
    <property type="protein sequence ID" value="CAI4029889.1"/>
    <property type="molecule type" value="Genomic_DNA"/>
</dbReference>
<name>A0AA86MVQ6_9BACT</name>
<dbReference type="Proteomes" id="UP001179121">
    <property type="component" value="Chromosome"/>
</dbReference>
<dbReference type="AlphaFoldDB" id="A0AA86MVQ6"/>